<accession>A0ABT9BCZ1</accession>
<organism evidence="2 3">
    <name type="scientific">Hymenobacter aranciens</name>
    <dbReference type="NCBI Taxonomy" id="3063996"/>
    <lineage>
        <taxon>Bacteria</taxon>
        <taxon>Pseudomonadati</taxon>
        <taxon>Bacteroidota</taxon>
        <taxon>Cytophagia</taxon>
        <taxon>Cytophagales</taxon>
        <taxon>Hymenobacteraceae</taxon>
        <taxon>Hymenobacter</taxon>
    </lineage>
</organism>
<evidence type="ECO:0000313" key="3">
    <source>
        <dbReference type="Proteomes" id="UP001176429"/>
    </source>
</evidence>
<dbReference type="Proteomes" id="UP001176429">
    <property type="component" value="Unassembled WGS sequence"/>
</dbReference>
<keyword evidence="1" id="KW-0732">Signal</keyword>
<dbReference type="EMBL" id="JAUQSY010000010">
    <property type="protein sequence ID" value="MDO7876135.1"/>
    <property type="molecule type" value="Genomic_DNA"/>
</dbReference>
<name>A0ABT9BCZ1_9BACT</name>
<feature type="chain" id="PRO_5045134025" description="Lipoprotein" evidence="1">
    <location>
        <begin position="25"/>
        <end position="192"/>
    </location>
</feature>
<sequence>MYQRLLLSATLLLAACATPPAREAKSVSTGPAAATSTAPVPTSVERRRVFSDPAAPDVFELEISGDSLLTAPAVLTIHTATGAEIYRQALPPGTLEAALVYELQPGETATTARREAYVRQRLSTFFADKNFTTPAVKPGTPYRPGLVTAAEWRALQQPGTVGFSFIVGKEDGYRLAWLPGRRQVARYAGFGG</sequence>
<dbReference type="PROSITE" id="PS51257">
    <property type="entry name" value="PROKAR_LIPOPROTEIN"/>
    <property type="match status" value="1"/>
</dbReference>
<protein>
    <recommendedName>
        <fullName evidence="4">Lipoprotein</fullName>
    </recommendedName>
</protein>
<evidence type="ECO:0008006" key="4">
    <source>
        <dbReference type="Google" id="ProtNLM"/>
    </source>
</evidence>
<reference evidence="2" key="1">
    <citation type="submission" date="2023-07" db="EMBL/GenBank/DDBJ databases">
        <authorList>
            <person name="Kim M.K."/>
        </authorList>
    </citation>
    <scope>NUCLEOTIDE SEQUENCE</scope>
    <source>
        <strain evidence="2">ASUV-10-1</strain>
    </source>
</reference>
<evidence type="ECO:0000313" key="2">
    <source>
        <dbReference type="EMBL" id="MDO7876135.1"/>
    </source>
</evidence>
<gene>
    <name evidence="2" type="ORF">Q5H93_15430</name>
</gene>
<dbReference type="RefSeq" id="WP_305007490.1">
    <property type="nucleotide sequence ID" value="NZ_JAUQSY010000010.1"/>
</dbReference>
<keyword evidence="3" id="KW-1185">Reference proteome</keyword>
<comment type="caution">
    <text evidence="2">The sequence shown here is derived from an EMBL/GenBank/DDBJ whole genome shotgun (WGS) entry which is preliminary data.</text>
</comment>
<evidence type="ECO:0000256" key="1">
    <source>
        <dbReference type="SAM" id="SignalP"/>
    </source>
</evidence>
<feature type="signal peptide" evidence="1">
    <location>
        <begin position="1"/>
        <end position="24"/>
    </location>
</feature>
<proteinExistence type="predicted"/>